<proteinExistence type="predicted"/>
<gene>
    <name evidence="1" type="ORF">CVS47_01663</name>
</gene>
<protein>
    <submittedName>
        <fullName evidence="1">Uncharacterized protein</fullName>
    </submittedName>
</protein>
<accession>A0A3Q9J3I7</accession>
<dbReference type="AlphaFoldDB" id="A0A3Q9J3I7"/>
<sequence length="91" mass="10667">MQNTLHHHPPQQALSDVQDVRPAIAAAERGSVLDRLSLRLGLWLLLRSSRRAQQRAQLRERYAARAHREIRDQYEREAAHARLLLATRSWR</sequence>
<organism evidence="1 2">
    <name type="scientific">Microbacterium lemovicicum</name>
    <dbReference type="NCBI Taxonomy" id="1072463"/>
    <lineage>
        <taxon>Bacteria</taxon>
        <taxon>Bacillati</taxon>
        <taxon>Actinomycetota</taxon>
        <taxon>Actinomycetes</taxon>
        <taxon>Micrococcales</taxon>
        <taxon>Microbacteriaceae</taxon>
        <taxon>Microbacterium</taxon>
    </lineage>
</organism>
<dbReference type="RefSeq" id="WP_127095655.1">
    <property type="nucleotide sequence ID" value="NZ_CP031423.1"/>
</dbReference>
<evidence type="ECO:0000313" key="1">
    <source>
        <dbReference type="EMBL" id="AZS37038.1"/>
    </source>
</evidence>
<keyword evidence="2" id="KW-1185">Reference proteome</keyword>
<dbReference type="EMBL" id="CP031423">
    <property type="protein sequence ID" value="AZS37038.1"/>
    <property type="molecule type" value="Genomic_DNA"/>
</dbReference>
<reference evidence="1 2" key="1">
    <citation type="submission" date="2018-08" db="EMBL/GenBank/DDBJ databases">
        <title>Microbacterium lemovicicum sp. nov., a bacterium isolated from a natural uranium-rich soil.</title>
        <authorList>
            <person name="ORTET P."/>
        </authorList>
    </citation>
    <scope>NUCLEOTIDE SEQUENCE [LARGE SCALE GENOMIC DNA]</scope>
    <source>
        <strain evidence="1 2">Viu22</strain>
    </source>
</reference>
<dbReference type="Proteomes" id="UP000276888">
    <property type="component" value="Chromosome"/>
</dbReference>
<evidence type="ECO:0000313" key="2">
    <source>
        <dbReference type="Proteomes" id="UP000276888"/>
    </source>
</evidence>
<name>A0A3Q9J3I7_9MICO</name>
<dbReference type="KEGG" id="mlv:CVS47_01663"/>